<sequence>MEDAELLIKELRIDNESLLSPNYNPLIQMYENKKSTMSFRNTYHRVEKVMENIINLTYKGFSDSVLSYMEVYNINKKNILLLSDVLSSLSTIHSTSFNTEDVVFIYNNTKYLKYKCDVVDSLVELNELVNNKSGESSSSNLFRAKEIIKENKLYCIEGIDLLRNEIIKEINRVMTRVYSKVQEYIYKDKIENKEYLRIIKVYKKIDEFDKYLLDNSTRYNIEDIDDVISNISYINDYFGRELSITSKLLEKSVSSPVSDDNTFMILEDEVFTKVDLVTNTLVFLRYISDTTNINILCSRIREIYRHREITPYLINTLVLVNKRYNSEKITVLIDKYSKIINTSTKEEVMYLFDMFYREGDYTSDYYIKKIIKTIIKEEDIINVGEIVKKMNEYIKKEVDKTKSSGAWREKIYLLDEILAEYTDEALIL</sequence>
<gene>
    <name evidence="1" type="ORF">VNE69_08136</name>
</gene>
<proteinExistence type="predicted"/>
<dbReference type="KEGG" id="vnx:VNE69_08136"/>
<evidence type="ECO:0000313" key="2">
    <source>
        <dbReference type="Proteomes" id="UP001334084"/>
    </source>
</evidence>
<keyword evidence="2" id="KW-1185">Reference proteome</keyword>
<evidence type="ECO:0000313" key="1">
    <source>
        <dbReference type="EMBL" id="WUR04381.1"/>
    </source>
</evidence>
<organism evidence="1 2">
    <name type="scientific">Vairimorpha necatrix</name>
    <dbReference type="NCBI Taxonomy" id="6039"/>
    <lineage>
        <taxon>Eukaryota</taxon>
        <taxon>Fungi</taxon>
        <taxon>Fungi incertae sedis</taxon>
        <taxon>Microsporidia</taxon>
        <taxon>Nosematidae</taxon>
        <taxon>Vairimorpha</taxon>
    </lineage>
</organism>
<protein>
    <submittedName>
        <fullName evidence="1">Uncharacterized protein</fullName>
    </submittedName>
</protein>
<dbReference type="AlphaFoldDB" id="A0AAX4JER1"/>
<name>A0AAX4JER1_9MICR</name>
<dbReference type="GeneID" id="90542212"/>
<reference evidence="1" key="1">
    <citation type="journal article" date="2024" name="BMC Genomics">
        <title>Functional annotation of a divergent genome using sequence and structure-based similarity.</title>
        <authorList>
            <person name="Svedberg D."/>
            <person name="Winiger R.R."/>
            <person name="Berg A."/>
            <person name="Sharma H."/>
            <person name="Tellgren-Roth C."/>
            <person name="Debrunner-Vossbrinck B.A."/>
            <person name="Vossbrinck C.R."/>
            <person name="Barandun J."/>
        </authorList>
    </citation>
    <scope>NUCLEOTIDE SEQUENCE</scope>
    <source>
        <strain evidence="1">Illinois isolate</strain>
    </source>
</reference>
<dbReference type="Proteomes" id="UP001334084">
    <property type="component" value="Chromosome 8"/>
</dbReference>
<accession>A0AAX4JER1</accession>
<dbReference type="RefSeq" id="XP_065330526.1">
    <property type="nucleotide sequence ID" value="XM_065474454.1"/>
</dbReference>
<dbReference type="EMBL" id="CP142733">
    <property type="protein sequence ID" value="WUR04381.1"/>
    <property type="molecule type" value="Genomic_DNA"/>
</dbReference>